<comment type="caution">
    <text evidence="4">The sequence shown here is derived from an EMBL/GenBank/DDBJ whole genome shotgun (WGS) entry which is preliminary data.</text>
</comment>
<dbReference type="InterPro" id="IPR001633">
    <property type="entry name" value="EAL_dom"/>
</dbReference>
<feature type="domain" description="EAL" evidence="3">
    <location>
        <begin position="177"/>
        <end position="428"/>
    </location>
</feature>
<protein>
    <submittedName>
        <fullName evidence="4">Regulator of RpoS</fullName>
    </submittedName>
</protein>
<dbReference type="SMART" id="SM00052">
    <property type="entry name" value="EAL"/>
    <property type="match status" value="1"/>
</dbReference>
<dbReference type="PANTHER" id="PTHR33121">
    <property type="entry name" value="CYCLIC DI-GMP PHOSPHODIESTERASE PDEF"/>
    <property type="match status" value="1"/>
</dbReference>
<dbReference type="InterPro" id="IPR050706">
    <property type="entry name" value="Cyclic-di-GMP_PDE-like"/>
</dbReference>
<dbReference type="SUPFAM" id="SSF141868">
    <property type="entry name" value="EAL domain-like"/>
    <property type="match status" value="1"/>
</dbReference>
<dbReference type="PROSITE" id="PS50883">
    <property type="entry name" value="EAL"/>
    <property type="match status" value="1"/>
</dbReference>
<evidence type="ECO:0000259" key="3">
    <source>
        <dbReference type="PROSITE" id="PS50883"/>
    </source>
</evidence>
<dbReference type="EMBL" id="CAJZAG010000001">
    <property type="protein sequence ID" value="CAG9164382.1"/>
    <property type="molecule type" value="Genomic_DNA"/>
</dbReference>
<dbReference type="SMART" id="SM00448">
    <property type="entry name" value="REC"/>
    <property type="match status" value="1"/>
</dbReference>
<accession>A0ABM8WAT2</accession>
<organism evidence="4 5">
    <name type="scientific">Cupriavidus pampae</name>
    <dbReference type="NCBI Taxonomy" id="659251"/>
    <lineage>
        <taxon>Bacteria</taxon>
        <taxon>Pseudomonadati</taxon>
        <taxon>Pseudomonadota</taxon>
        <taxon>Betaproteobacteria</taxon>
        <taxon>Burkholderiales</taxon>
        <taxon>Burkholderiaceae</taxon>
        <taxon>Cupriavidus</taxon>
    </lineage>
</organism>
<evidence type="ECO:0000313" key="4">
    <source>
        <dbReference type="EMBL" id="CAG9164382.1"/>
    </source>
</evidence>
<gene>
    <name evidence="4" type="primary">rssB_1</name>
    <name evidence="4" type="ORF">LMG32289_00725</name>
</gene>
<dbReference type="Proteomes" id="UP000706525">
    <property type="component" value="Unassembled WGS sequence"/>
</dbReference>
<dbReference type="RefSeq" id="WP_223981951.1">
    <property type="nucleotide sequence ID" value="NZ_CAJZAG010000001.1"/>
</dbReference>
<proteinExistence type="predicted"/>
<dbReference type="CDD" id="cd17546">
    <property type="entry name" value="REC_hyHK_CKI1_RcsC-like"/>
    <property type="match status" value="1"/>
</dbReference>
<dbReference type="Gene3D" id="3.20.20.450">
    <property type="entry name" value="EAL domain"/>
    <property type="match status" value="1"/>
</dbReference>
<dbReference type="Pfam" id="PF00563">
    <property type="entry name" value="EAL"/>
    <property type="match status" value="1"/>
</dbReference>
<dbReference type="PANTHER" id="PTHR33121:SF70">
    <property type="entry name" value="SIGNALING PROTEIN YKOW"/>
    <property type="match status" value="1"/>
</dbReference>
<dbReference type="PROSITE" id="PS50110">
    <property type="entry name" value="RESPONSE_REGULATORY"/>
    <property type="match status" value="1"/>
</dbReference>
<dbReference type="InterPro" id="IPR011006">
    <property type="entry name" value="CheY-like_superfamily"/>
</dbReference>
<sequence length="428" mass="45745">MPTAATLRCQSLRILVVDDDPFQRTVAADLLREFGIVHLDFAGNGLEAAERLAATAFDAVLCDIEMPVANGPELIAELGRRGAGALAGSPPVWVWLTALADDILDSHRDLVLALGFTRVHALHKPLQRAALMPIIDDALARHQDPPPQSDTDDERPTPDDAAILAAVRALGIESGGPHDASLADGETIDAGEFEIEWQPQFEIATGRIAGAEALCRWNHPTLGRIAPDLFIPRLEALDAADPILFLATARCLAVQQRLLASGLEIPIGINASAQTLCRPGVLDRIERMVAATGLPRRLLTIELTEGFPVADTVALSVALNRLRVLGYGVAIDDFGVGIATLKLLADLPFTQIKLDRSFVSSVDAGSQRAVICRNIIRLALDLGLECIAEGIETEAQRAALQALGCHLGQGYLWSRPLALDAFVARALA</sequence>
<keyword evidence="5" id="KW-1185">Reference proteome</keyword>
<dbReference type="Pfam" id="PF00072">
    <property type="entry name" value="Response_reg"/>
    <property type="match status" value="1"/>
</dbReference>
<dbReference type="InterPro" id="IPR001789">
    <property type="entry name" value="Sig_transdc_resp-reg_receiver"/>
</dbReference>
<evidence type="ECO:0000313" key="5">
    <source>
        <dbReference type="Proteomes" id="UP000706525"/>
    </source>
</evidence>
<dbReference type="CDD" id="cd01948">
    <property type="entry name" value="EAL"/>
    <property type="match status" value="1"/>
</dbReference>
<dbReference type="InterPro" id="IPR035919">
    <property type="entry name" value="EAL_sf"/>
</dbReference>
<name>A0ABM8WAT2_9BURK</name>
<evidence type="ECO:0000259" key="2">
    <source>
        <dbReference type="PROSITE" id="PS50110"/>
    </source>
</evidence>
<dbReference type="Gene3D" id="3.40.50.2300">
    <property type="match status" value="1"/>
</dbReference>
<feature type="modified residue" description="4-aspartylphosphate" evidence="1">
    <location>
        <position position="63"/>
    </location>
</feature>
<feature type="domain" description="Response regulatory" evidence="2">
    <location>
        <begin position="13"/>
        <end position="139"/>
    </location>
</feature>
<keyword evidence="1" id="KW-0597">Phosphoprotein</keyword>
<evidence type="ECO:0000256" key="1">
    <source>
        <dbReference type="PROSITE-ProRule" id="PRU00169"/>
    </source>
</evidence>
<dbReference type="SUPFAM" id="SSF52172">
    <property type="entry name" value="CheY-like"/>
    <property type="match status" value="1"/>
</dbReference>
<reference evidence="4 5" key="1">
    <citation type="submission" date="2021-08" db="EMBL/GenBank/DDBJ databases">
        <authorList>
            <person name="Peeters C."/>
        </authorList>
    </citation>
    <scope>NUCLEOTIDE SEQUENCE [LARGE SCALE GENOMIC DNA]</scope>
    <source>
        <strain evidence="4 5">LMG 32289</strain>
    </source>
</reference>